<dbReference type="InterPro" id="IPR003793">
    <property type="entry name" value="UPF0166"/>
</dbReference>
<gene>
    <name evidence="2" type="ORF">CLV57_0853</name>
</gene>
<reference evidence="2 3" key="1">
    <citation type="submission" date="2017-11" db="EMBL/GenBank/DDBJ databases">
        <title>Genomic Encyclopedia of Archaeal and Bacterial Type Strains, Phase II (KMG-II): From Individual Species to Whole Genera.</title>
        <authorList>
            <person name="Goeker M."/>
        </authorList>
    </citation>
    <scope>NUCLEOTIDE SEQUENCE [LARGE SCALE GENOMIC DNA]</scope>
    <source>
        <strain evidence="2 3">DSM 28175</strain>
    </source>
</reference>
<dbReference type="Pfam" id="PF02641">
    <property type="entry name" value="DUF190"/>
    <property type="match status" value="1"/>
</dbReference>
<accession>A0A2H9VSS3</accession>
<comment type="similarity">
    <text evidence="1">Belongs to the UPF0166 family.</text>
</comment>
<dbReference type="PANTHER" id="PTHR35983:SF1">
    <property type="entry name" value="UPF0166 PROTEIN TM_0021"/>
    <property type="match status" value="1"/>
</dbReference>
<proteinExistence type="inferred from homology"/>
<keyword evidence="3" id="KW-1185">Reference proteome</keyword>
<dbReference type="SUPFAM" id="SSF54913">
    <property type="entry name" value="GlnB-like"/>
    <property type="match status" value="1"/>
</dbReference>
<dbReference type="PANTHER" id="PTHR35983">
    <property type="entry name" value="UPF0166 PROTEIN TM_0021"/>
    <property type="match status" value="1"/>
</dbReference>
<dbReference type="Gene3D" id="3.30.70.120">
    <property type="match status" value="1"/>
</dbReference>
<protein>
    <submittedName>
        <fullName evidence="2">Uncharacterized protein</fullName>
    </submittedName>
</protein>
<evidence type="ECO:0000313" key="3">
    <source>
        <dbReference type="Proteomes" id="UP000242687"/>
    </source>
</evidence>
<sequence>MLQAQIFIDKHELIGTQLLYEFIMQLLIRQEINGATAFEGTVGYGINQRINKPNALFSFDETPMIVVFIDTEPKVKKALKALRKVWKGGLITTNAVELFIDDDDTAAHNSYL</sequence>
<evidence type="ECO:0000313" key="2">
    <source>
        <dbReference type="EMBL" id="PJJ83858.1"/>
    </source>
</evidence>
<dbReference type="AlphaFoldDB" id="A0A2H9VSS3"/>
<dbReference type="Proteomes" id="UP000242687">
    <property type="component" value="Unassembled WGS sequence"/>
</dbReference>
<comment type="caution">
    <text evidence="2">The sequence shown here is derived from an EMBL/GenBank/DDBJ whole genome shotgun (WGS) entry which is preliminary data.</text>
</comment>
<dbReference type="InterPro" id="IPR011322">
    <property type="entry name" value="N-reg_PII-like_a/b"/>
</dbReference>
<organism evidence="2 3">
    <name type="scientific">Mucilaginibacter auburnensis</name>
    <dbReference type="NCBI Taxonomy" id="1457233"/>
    <lineage>
        <taxon>Bacteria</taxon>
        <taxon>Pseudomonadati</taxon>
        <taxon>Bacteroidota</taxon>
        <taxon>Sphingobacteriia</taxon>
        <taxon>Sphingobacteriales</taxon>
        <taxon>Sphingobacteriaceae</taxon>
        <taxon>Mucilaginibacter</taxon>
    </lineage>
</organism>
<evidence type="ECO:0000256" key="1">
    <source>
        <dbReference type="ARBA" id="ARBA00010554"/>
    </source>
</evidence>
<name>A0A2H9VSS3_9SPHI</name>
<dbReference type="OrthoDB" id="9795599at2"/>
<dbReference type="InterPro" id="IPR015867">
    <property type="entry name" value="N-reg_PII/ATP_PRibTrfase_C"/>
</dbReference>
<dbReference type="RefSeq" id="WP_100340093.1">
    <property type="nucleotide sequence ID" value="NZ_PGFJ01000001.1"/>
</dbReference>
<dbReference type="EMBL" id="PGFJ01000001">
    <property type="protein sequence ID" value="PJJ83858.1"/>
    <property type="molecule type" value="Genomic_DNA"/>
</dbReference>